<accession>V4TD90</accession>
<dbReference type="Proteomes" id="UP000017819">
    <property type="component" value="Unassembled WGS sequence"/>
</dbReference>
<dbReference type="eggNOG" id="COG3741">
    <property type="taxonomic scope" value="Bacteria"/>
</dbReference>
<protein>
    <submittedName>
        <fullName evidence="1">N-formylglutamate deformylase</fullName>
        <ecNumber evidence="1">3.5.1.68</ecNumber>
    </submittedName>
</protein>
<dbReference type="AlphaFoldDB" id="V4TD90"/>
<dbReference type="STRING" id="631454.N177_2707"/>
<reference evidence="1 2" key="1">
    <citation type="journal article" date="2014" name="Genome Announc.">
        <title>Draft Genome Sequence of Lutibaculum baratangense Strain AMV1T, Isolated from a Mud Volcano in Andamans, India.</title>
        <authorList>
            <person name="Singh A."/>
            <person name="Sreenivas A."/>
            <person name="Sathyanarayana Reddy G."/>
            <person name="Pinnaka A.K."/>
            <person name="Shivaji S."/>
        </authorList>
    </citation>
    <scope>NUCLEOTIDE SEQUENCE [LARGE SCALE GENOMIC DNA]</scope>
    <source>
        <strain evidence="1 2">AMV1</strain>
    </source>
</reference>
<keyword evidence="2" id="KW-1185">Reference proteome</keyword>
<dbReference type="Gene3D" id="3.40.630.40">
    <property type="entry name" value="Zn-dependent exopeptidases"/>
    <property type="match status" value="1"/>
</dbReference>
<dbReference type="GO" id="GO:0050129">
    <property type="term" value="F:N-formylglutamate deformylase activity"/>
    <property type="evidence" value="ECO:0007669"/>
    <property type="project" value="UniProtKB-EC"/>
</dbReference>
<dbReference type="RefSeq" id="WP_023432836.1">
    <property type="nucleotide sequence ID" value="NZ_AWXZ01000035.1"/>
</dbReference>
<keyword evidence="1" id="KW-0378">Hydrolase</keyword>
<name>V4TD90_9HYPH</name>
<dbReference type="OrthoDB" id="9802050at2"/>
<proteinExistence type="predicted"/>
<dbReference type="EMBL" id="AWXZ01000035">
    <property type="protein sequence ID" value="ESR24258.1"/>
    <property type="molecule type" value="Genomic_DNA"/>
</dbReference>
<dbReference type="SUPFAM" id="SSF53187">
    <property type="entry name" value="Zn-dependent exopeptidases"/>
    <property type="match status" value="1"/>
</dbReference>
<evidence type="ECO:0000313" key="2">
    <source>
        <dbReference type="Proteomes" id="UP000017819"/>
    </source>
</evidence>
<evidence type="ECO:0000313" key="1">
    <source>
        <dbReference type="EMBL" id="ESR24258.1"/>
    </source>
</evidence>
<dbReference type="Pfam" id="PF05013">
    <property type="entry name" value="FGase"/>
    <property type="match status" value="1"/>
</dbReference>
<dbReference type="InterPro" id="IPR007709">
    <property type="entry name" value="N-FG_amidohydro"/>
</dbReference>
<organism evidence="1 2">
    <name type="scientific">Lutibaculum baratangense AMV1</name>
    <dbReference type="NCBI Taxonomy" id="631454"/>
    <lineage>
        <taxon>Bacteria</taxon>
        <taxon>Pseudomonadati</taxon>
        <taxon>Pseudomonadota</taxon>
        <taxon>Alphaproteobacteria</taxon>
        <taxon>Hyphomicrobiales</taxon>
        <taxon>Tepidamorphaceae</taxon>
        <taxon>Lutibaculum</taxon>
    </lineage>
</organism>
<sequence length="296" mass="33504">MNDNESRDFDTPFEVLMPEGGIASPFVFNSPHSGRLYPQAFLDQARLDAVTLRRSEDTFVDELFTCATSLGSPLMRAHFPRAFVDLNREAYELDPRMFDGPLPPYVNTRSIRVAGGLGTIARIVADGAEIYRDRLSVREGLQRIERYYKPYHHTLRGLVDRARRTFGMAIVIDCHSMPSSRITREPRRRPDFVLGDRYGTSCASIITDVAQETLQRLGYMVTRNKPYAGGYITETYGAPAAGQHALQIEINRALYMDEVKYERTSGFSWLANDIGHLCQRLTEIAPDTLLTRQAAE</sequence>
<dbReference type="PATRIC" id="fig|631454.5.peg.2676"/>
<comment type="caution">
    <text evidence="1">The sequence shown here is derived from an EMBL/GenBank/DDBJ whole genome shotgun (WGS) entry which is preliminary data.</text>
</comment>
<dbReference type="EC" id="3.5.1.68" evidence="1"/>
<gene>
    <name evidence="1" type="ORF">N177_2707</name>
</gene>